<organism evidence="1 2">
    <name type="scientific">Ancylostoma ceylanicum</name>
    <dbReference type="NCBI Taxonomy" id="53326"/>
    <lineage>
        <taxon>Eukaryota</taxon>
        <taxon>Metazoa</taxon>
        <taxon>Ecdysozoa</taxon>
        <taxon>Nematoda</taxon>
        <taxon>Chromadorea</taxon>
        <taxon>Rhabditida</taxon>
        <taxon>Rhabditina</taxon>
        <taxon>Rhabditomorpha</taxon>
        <taxon>Strongyloidea</taxon>
        <taxon>Ancylostomatidae</taxon>
        <taxon>Ancylostomatinae</taxon>
        <taxon>Ancylostoma</taxon>
    </lineage>
</organism>
<name>A0A016UKU6_9BILA</name>
<dbReference type="Proteomes" id="UP000024635">
    <property type="component" value="Unassembled WGS sequence"/>
</dbReference>
<dbReference type="EMBL" id="JARK01001371">
    <property type="protein sequence ID" value="EYC15845.1"/>
    <property type="molecule type" value="Genomic_DNA"/>
</dbReference>
<sequence>MALSPPIFIESVNQVAEIELSLLQFGLPHDGVNDRLPDGSSGAMTSRFGTSRSFIATMLSASAAIAAVASASTWSTISQ</sequence>
<evidence type="ECO:0000313" key="2">
    <source>
        <dbReference type="Proteomes" id="UP000024635"/>
    </source>
</evidence>
<dbReference type="AlphaFoldDB" id="A0A016UKU6"/>
<reference evidence="2" key="1">
    <citation type="journal article" date="2015" name="Nat. Genet.">
        <title>The genome and transcriptome of the zoonotic hookworm Ancylostoma ceylanicum identify infection-specific gene families.</title>
        <authorList>
            <person name="Schwarz E.M."/>
            <person name="Hu Y."/>
            <person name="Antoshechkin I."/>
            <person name="Miller M.M."/>
            <person name="Sternberg P.W."/>
            <person name="Aroian R.V."/>
        </authorList>
    </citation>
    <scope>NUCLEOTIDE SEQUENCE</scope>
    <source>
        <strain evidence="2">HY135</strain>
    </source>
</reference>
<evidence type="ECO:0000313" key="1">
    <source>
        <dbReference type="EMBL" id="EYC15845.1"/>
    </source>
</evidence>
<protein>
    <submittedName>
        <fullName evidence="1">Uncharacterized protein</fullName>
    </submittedName>
</protein>
<comment type="caution">
    <text evidence="1">The sequence shown here is derived from an EMBL/GenBank/DDBJ whole genome shotgun (WGS) entry which is preliminary data.</text>
</comment>
<gene>
    <name evidence="1" type="primary">Acey_s0035.g2997</name>
    <name evidence="1" type="ORF">Y032_0035g2997</name>
</gene>
<keyword evidence="2" id="KW-1185">Reference proteome</keyword>
<accession>A0A016UKU6</accession>
<dbReference type="OrthoDB" id="2359033at2759"/>
<proteinExistence type="predicted"/>